<feature type="compositionally biased region" description="Low complexity" evidence="1">
    <location>
        <begin position="591"/>
        <end position="602"/>
    </location>
</feature>
<feature type="compositionally biased region" description="Basic residues" evidence="1">
    <location>
        <begin position="1135"/>
        <end position="1147"/>
    </location>
</feature>
<feature type="compositionally biased region" description="Polar residues" evidence="1">
    <location>
        <begin position="982"/>
        <end position="991"/>
    </location>
</feature>
<feature type="compositionally biased region" description="Polar residues" evidence="1">
    <location>
        <begin position="425"/>
        <end position="436"/>
    </location>
</feature>
<protein>
    <submittedName>
        <fullName evidence="2">Uncharacterized protein</fullName>
    </submittedName>
</protein>
<evidence type="ECO:0000313" key="2">
    <source>
        <dbReference type="EMBL" id="KAK9904247.1"/>
    </source>
</evidence>
<evidence type="ECO:0000256" key="1">
    <source>
        <dbReference type="SAM" id="MobiDB-lite"/>
    </source>
</evidence>
<feature type="region of interest" description="Disordered" evidence="1">
    <location>
        <begin position="573"/>
        <end position="775"/>
    </location>
</feature>
<accession>A0ABR2YFG6</accession>
<organism evidence="2 3">
    <name type="scientific">Coccomyxa subellipsoidea</name>
    <dbReference type="NCBI Taxonomy" id="248742"/>
    <lineage>
        <taxon>Eukaryota</taxon>
        <taxon>Viridiplantae</taxon>
        <taxon>Chlorophyta</taxon>
        <taxon>core chlorophytes</taxon>
        <taxon>Trebouxiophyceae</taxon>
        <taxon>Trebouxiophyceae incertae sedis</taxon>
        <taxon>Coccomyxaceae</taxon>
        <taxon>Coccomyxa</taxon>
    </lineage>
</organism>
<feature type="compositionally biased region" description="Gly residues" evidence="1">
    <location>
        <begin position="410"/>
        <end position="424"/>
    </location>
</feature>
<evidence type="ECO:0000313" key="3">
    <source>
        <dbReference type="Proteomes" id="UP001491310"/>
    </source>
</evidence>
<feature type="compositionally biased region" description="Low complexity" evidence="1">
    <location>
        <begin position="1031"/>
        <end position="1045"/>
    </location>
</feature>
<comment type="caution">
    <text evidence="2">The sequence shown here is derived from an EMBL/GenBank/DDBJ whole genome shotgun (WGS) entry which is preliminary data.</text>
</comment>
<feature type="compositionally biased region" description="Low complexity" evidence="1">
    <location>
        <begin position="1069"/>
        <end position="1083"/>
    </location>
</feature>
<name>A0ABR2YFG6_9CHLO</name>
<feature type="region of interest" description="Disordered" evidence="1">
    <location>
        <begin position="1"/>
        <end position="286"/>
    </location>
</feature>
<feature type="compositionally biased region" description="Low complexity" evidence="1">
    <location>
        <begin position="440"/>
        <end position="452"/>
    </location>
</feature>
<dbReference type="EMBL" id="JALJOT010000013">
    <property type="protein sequence ID" value="KAK9904247.1"/>
    <property type="molecule type" value="Genomic_DNA"/>
</dbReference>
<dbReference type="Proteomes" id="UP001491310">
    <property type="component" value="Unassembled WGS sequence"/>
</dbReference>
<feature type="region of interest" description="Disordered" evidence="1">
    <location>
        <begin position="918"/>
        <end position="1164"/>
    </location>
</feature>
<feature type="compositionally biased region" description="Basic and acidic residues" evidence="1">
    <location>
        <begin position="652"/>
        <end position="667"/>
    </location>
</feature>
<sequence>MEGRNFTAETVFDEDGGSVSRSDDQPSNYGAHSPRPARSQISTAVSFEPASERPANSAAIAARSGEDSALSAAEPEGELSSLPQAPLQEMAEQEGPVQQGRSLGRQLRADSPFGYEQNSTAAPMRGQEARERMQGPPEPDQQPQKSEWREAPVMHLDGAASQPPPGHMQERQLHGTSQDDMLEGYLSGNGRNNSIEAMQQGDLRPLGDPAGPGLHLERSASAGSKSERGHRGGQRRGWPDGPGYADVAHDVHPGPRTRYNGAAAQQSGVAGERPPNRPGSYGTADEPQLAEAQGQLPPPPPPVFMAPAPPAFGHAAAQHPALLNVQRLLRVLDNNGDLLRQHAAASGPQLPAFPHLPAFPYQPGAAVASQGPAVQLEPLLHQLSQHLSTSWQSRAEPADMDHVNSVRLGGNQGDNMGGEQGGGSNSAAEQYLSGESSEPAARMRASSGGARAEPSQQQDVGAGYALRTAGSLQRPAEGQLVDPHLQEHHRPASGSLTEEGRPSQHAELGNAASVGREEAAAQFDCALAAQNSMMTPRQGLPAERDGLPVDSHIRSLGDLGGAGENCASCILQPPLNQDPADGPYEQRPDTAHAAASVHATVMSEEDAQSEGETNLSSMRGNVQRSAPVRAGHAHGHARRPQHHSAGSPAAFAEHRPAELPREEEVPRPLDSTTGMAAAPAPAASGGQSVEMCTHGSGSAWATAPEPSNSSGSSPARPAQSRRRTPSLGAAQGATSAAEGIGRAFSSSAHADAGPRMHGHPAGLPAAQPMGGLDGSGTDALVPCEADTGAQDQVEDNIGGPAQQNSNGTTIGQLLAAGPQSVLTTAGQGEEPEGSLASLEGMEQQGEAGLLEASPSDGRAGRAVPDAAGRIAAAASAAAAAASAKLGTLLAGVAPPQPVSHMRGASSCAEARPAVPQFAAARSHDQTPEEPAQMPGEAQPQIARISSSSLLYQPPHRTRSANQYEGSADLRGGLPDARYPGSQEPTSPGQNHSTAAATSAKATSEGEPAQATVTAGAHSAGGSPTAELEMQSHPSPFSPPQHSLSHAAAATFNPSGRQQHASEGKGESHPAAARPEPAASPVRPTNGSVHALSNGHGAAHAPPGRPSGHADVLSGEDSAPDDGPAVTSPATGSTPGRRRSMAGKRKRVSAQQQQHRGRFSAASTS</sequence>
<feature type="region of interest" description="Disordered" evidence="1">
    <location>
        <begin position="487"/>
        <end position="515"/>
    </location>
</feature>
<proteinExistence type="predicted"/>
<gene>
    <name evidence="2" type="ORF">WJX75_007655</name>
</gene>
<feature type="compositionally biased region" description="Polar residues" evidence="1">
    <location>
        <begin position="610"/>
        <end position="624"/>
    </location>
</feature>
<feature type="compositionally biased region" description="Basic residues" evidence="1">
    <location>
        <begin position="631"/>
        <end position="642"/>
    </location>
</feature>
<feature type="region of interest" description="Disordered" evidence="1">
    <location>
        <begin position="394"/>
        <end position="460"/>
    </location>
</feature>
<reference evidence="2 3" key="1">
    <citation type="journal article" date="2024" name="Nat. Commun.">
        <title>Phylogenomics reveals the evolutionary origins of lichenization in chlorophyte algae.</title>
        <authorList>
            <person name="Puginier C."/>
            <person name="Libourel C."/>
            <person name="Otte J."/>
            <person name="Skaloud P."/>
            <person name="Haon M."/>
            <person name="Grisel S."/>
            <person name="Petersen M."/>
            <person name="Berrin J.G."/>
            <person name="Delaux P.M."/>
            <person name="Dal Grande F."/>
            <person name="Keller J."/>
        </authorList>
    </citation>
    <scope>NUCLEOTIDE SEQUENCE [LARGE SCALE GENOMIC DNA]</scope>
    <source>
        <strain evidence="2 3">SAG 216-7</strain>
    </source>
</reference>
<keyword evidence="3" id="KW-1185">Reference proteome</keyword>
<feature type="compositionally biased region" description="Low complexity" evidence="1">
    <location>
        <begin position="992"/>
        <end position="1002"/>
    </location>
</feature>
<feature type="compositionally biased region" description="Low complexity" evidence="1">
    <location>
        <begin position="709"/>
        <end position="718"/>
    </location>
</feature>